<dbReference type="EMBL" id="SJPS01000001">
    <property type="protein sequence ID" value="TWU29666.1"/>
    <property type="molecule type" value="Genomic_DNA"/>
</dbReference>
<dbReference type="AlphaFoldDB" id="A0A5C6D373"/>
<evidence type="ECO:0000313" key="2">
    <source>
        <dbReference type="Proteomes" id="UP000318437"/>
    </source>
</evidence>
<sequence>MSLQAIAFTFAMIPAMLQFHLSYAYCKETIDFPLNGHIQGTAPVLAKQPNYIVVGETHGTMEIPLLVAVLVRSASSDSKTVLCLEIPKTEEQRLKTSLKSDGGKEAVSAVLSSSHWSSKDGRAGKGHFSLLELCRRLIQEGHDLNVAAIDIDPSEIPDPSKEGFTPSKALDFARKRDKVMAENVVAVANESPGANIVVLVGNVHASLKKGMPWDDEYEPMSKHLKQMLPDVISLNTLTSGGEAWVSTDRGVGPTNMSGEDRGETPFLELFDRPTNGYSGILYVGKITAATPARH</sequence>
<name>A0A5C6D373_9BACT</name>
<comment type="caution">
    <text evidence="1">The sequence shown here is derived from an EMBL/GenBank/DDBJ whole genome shotgun (WGS) entry which is preliminary data.</text>
</comment>
<protein>
    <recommendedName>
        <fullName evidence="3">Haem-binding uptake Tiki superfamily ChaN domain-containing protein</fullName>
    </recommendedName>
</protein>
<dbReference type="SUPFAM" id="SSF159501">
    <property type="entry name" value="EreA/ChaN-like"/>
    <property type="match status" value="1"/>
</dbReference>
<evidence type="ECO:0008006" key="3">
    <source>
        <dbReference type="Google" id="ProtNLM"/>
    </source>
</evidence>
<organism evidence="1 2">
    <name type="scientific">Bythopirellula polymerisocia</name>
    <dbReference type="NCBI Taxonomy" id="2528003"/>
    <lineage>
        <taxon>Bacteria</taxon>
        <taxon>Pseudomonadati</taxon>
        <taxon>Planctomycetota</taxon>
        <taxon>Planctomycetia</taxon>
        <taxon>Pirellulales</taxon>
        <taxon>Lacipirellulaceae</taxon>
        <taxon>Bythopirellula</taxon>
    </lineage>
</organism>
<dbReference type="Proteomes" id="UP000318437">
    <property type="component" value="Unassembled WGS sequence"/>
</dbReference>
<accession>A0A5C6D373</accession>
<gene>
    <name evidence="1" type="ORF">Pla144_04450</name>
</gene>
<proteinExistence type="predicted"/>
<keyword evidence="2" id="KW-1185">Reference proteome</keyword>
<evidence type="ECO:0000313" key="1">
    <source>
        <dbReference type="EMBL" id="TWU29666.1"/>
    </source>
</evidence>
<reference evidence="1 2" key="1">
    <citation type="submission" date="2019-02" db="EMBL/GenBank/DDBJ databases">
        <title>Deep-cultivation of Planctomycetes and their phenomic and genomic characterization uncovers novel biology.</title>
        <authorList>
            <person name="Wiegand S."/>
            <person name="Jogler M."/>
            <person name="Boedeker C."/>
            <person name="Pinto D."/>
            <person name="Vollmers J."/>
            <person name="Rivas-Marin E."/>
            <person name="Kohn T."/>
            <person name="Peeters S.H."/>
            <person name="Heuer A."/>
            <person name="Rast P."/>
            <person name="Oberbeckmann S."/>
            <person name="Bunk B."/>
            <person name="Jeske O."/>
            <person name="Meyerdierks A."/>
            <person name="Storesund J.E."/>
            <person name="Kallscheuer N."/>
            <person name="Luecker S."/>
            <person name="Lage O.M."/>
            <person name="Pohl T."/>
            <person name="Merkel B.J."/>
            <person name="Hornburger P."/>
            <person name="Mueller R.-W."/>
            <person name="Bruemmer F."/>
            <person name="Labrenz M."/>
            <person name="Spormann A.M."/>
            <person name="Op Den Camp H."/>
            <person name="Overmann J."/>
            <person name="Amann R."/>
            <person name="Jetten M.S.M."/>
            <person name="Mascher T."/>
            <person name="Medema M.H."/>
            <person name="Devos D.P."/>
            <person name="Kaster A.-K."/>
            <person name="Ovreas L."/>
            <person name="Rohde M."/>
            <person name="Galperin M.Y."/>
            <person name="Jogler C."/>
        </authorList>
    </citation>
    <scope>NUCLEOTIDE SEQUENCE [LARGE SCALE GENOMIC DNA]</scope>
    <source>
        <strain evidence="1 2">Pla144</strain>
    </source>
</reference>